<dbReference type="RefSeq" id="WP_067655486.1">
    <property type="nucleotide sequence ID" value="NZ_FQXG01000003.1"/>
</dbReference>
<evidence type="ECO:0000313" key="1">
    <source>
        <dbReference type="EMBL" id="SHH59232.1"/>
    </source>
</evidence>
<dbReference type="STRING" id="299255.SAMN02745129_2451"/>
<dbReference type="Proteomes" id="UP000184268">
    <property type="component" value="Unassembled WGS sequence"/>
</dbReference>
<organism evidence="1 2">
    <name type="scientific">Ferrimonas marina</name>
    <dbReference type="NCBI Taxonomy" id="299255"/>
    <lineage>
        <taxon>Bacteria</taxon>
        <taxon>Pseudomonadati</taxon>
        <taxon>Pseudomonadota</taxon>
        <taxon>Gammaproteobacteria</taxon>
        <taxon>Alteromonadales</taxon>
        <taxon>Ferrimonadaceae</taxon>
        <taxon>Ferrimonas</taxon>
    </lineage>
</organism>
<dbReference type="AlphaFoldDB" id="A0A1M5U861"/>
<accession>A0A1M5U861</accession>
<evidence type="ECO:0000313" key="2">
    <source>
        <dbReference type="Proteomes" id="UP000184268"/>
    </source>
</evidence>
<protein>
    <submittedName>
        <fullName evidence="1">Uncharacterized protein</fullName>
    </submittedName>
</protein>
<gene>
    <name evidence="1" type="ORF">SAMN02745129_2451</name>
</gene>
<reference evidence="1 2" key="1">
    <citation type="submission" date="2016-11" db="EMBL/GenBank/DDBJ databases">
        <authorList>
            <person name="Jaros S."/>
            <person name="Januszkiewicz K."/>
            <person name="Wedrychowicz H."/>
        </authorList>
    </citation>
    <scope>NUCLEOTIDE SEQUENCE [LARGE SCALE GENOMIC DNA]</scope>
    <source>
        <strain evidence="1 2">DSM 16917</strain>
    </source>
</reference>
<proteinExistence type="predicted"/>
<dbReference type="EMBL" id="FQXG01000003">
    <property type="protein sequence ID" value="SHH59232.1"/>
    <property type="molecule type" value="Genomic_DNA"/>
</dbReference>
<name>A0A1M5U861_9GAMM</name>
<sequence length="120" mass="13444">MNERMREQLLTVWPQLLTALATTVTLDKEQWAALSEQTGLSEGHLRRHLDEVQDYVEQVAPRTNLTCPKCGSDCWGTVDAADWHEPRNPALAGQLAKCDDCGADLMLQFQALCLTEESED</sequence>
<keyword evidence="2" id="KW-1185">Reference proteome</keyword>